<dbReference type="InterPro" id="IPR025906">
    <property type="entry name" value="YjfB_motility"/>
</dbReference>
<protein>
    <submittedName>
        <fullName evidence="1">YjfB family protein</fullName>
    </submittedName>
</protein>
<organism evidence="1 2">
    <name type="scientific">Metabacillus rhizosphaerae</name>
    <dbReference type="NCBI Taxonomy" id="3117747"/>
    <lineage>
        <taxon>Bacteria</taxon>
        <taxon>Bacillati</taxon>
        <taxon>Bacillota</taxon>
        <taxon>Bacilli</taxon>
        <taxon>Bacillales</taxon>
        <taxon>Bacillaceae</taxon>
        <taxon>Metabacillus</taxon>
    </lineage>
</organism>
<proteinExistence type="predicted"/>
<accession>A0ABZ2MXI5</accession>
<dbReference type="RefSeq" id="WP_338788571.1">
    <property type="nucleotide sequence ID" value="NZ_CP147403.1"/>
</dbReference>
<reference evidence="1 2" key="1">
    <citation type="submission" date="2024-02" db="EMBL/GenBank/DDBJ databases">
        <title>Seven novel Bacillus-like species.</title>
        <authorList>
            <person name="Liu G."/>
        </authorList>
    </citation>
    <scope>NUCLEOTIDE SEQUENCE [LARGE SCALE GENOMIC DNA]</scope>
    <source>
        <strain evidence="1 2">FJAT-53654</strain>
    </source>
</reference>
<dbReference type="Pfam" id="PF14070">
    <property type="entry name" value="YjfB_motility"/>
    <property type="match status" value="1"/>
</dbReference>
<evidence type="ECO:0000313" key="2">
    <source>
        <dbReference type="Proteomes" id="UP001368328"/>
    </source>
</evidence>
<name>A0ABZ2MXI5_9BACI</name>
<keyword evidence="2" id="KW-1185">Reference proteome</keyword>
<gene>
    <name evidence="1" type="ORF">WCV66_08025</name>
</gene>
<sequence>MVNTLDIAALSINLNQASLGQSVGIALAKKTMEAAQQNSQEMLKMLEAPHPSIGKSIDLKG</sequence>
<dbReference type="EMBL" id="CP147403">
    <property type="protein sequence ID" value="WXB90131.1"/>
    <property type="molecule type" value="Genomic_DNA"/>
</dbReference>
<dbReference type="Proteomes" id="UP001368328">
    <property type="component" value="Chromosome"/>
</dbReference>
<evidence type="ECO:0000313" key="1">
    <source>
        <dbReference type="EMBL" id="WXB90131.1"/>
    </source>
</evidence>